<feature type="compositionally biased region" description="Basic and acidic residues" evidence="1">
    <location>
        <begin position="316"/>
        <end position="326"/>
    </location>
</feature>
<feature type="region of interest" description="Disordered" evidence="1">
    <location>
        <begin position="307"/>
        <end position="326"/>
    </location>
</feature>
<accession>S0EL63</accession>
<evidence type="ECO:0000313" key="3">
    <source>
        <dbReference type="Proteomes" id="UP000016800"/>
    </source>
</evidence>
<dbReference type="VEuPathDB" id="FungiDB:FFUJ_12304"/>
<organism evidence="2 3">
    <name type="scientific">Gibberella fujikuroi (strain CBS 195.34 / IMI 58289 / NRRL A-6831)</name>
    <name type="common">Bakanae and foot rot disease fungus</name>
    <name type="synonym">Fusarium fujikuroi</name>
    <dbReference type="NCBI Taxonomy" id="1279085"/>
    <lineage>
        <taxon>Eukaryota</taxon>
        <taxon>Fungi</taxon>
        <taxon>Dikarya</taxon>
        <taxon>Ascomycota</taxon>
        <taxon>Pezizomycotina</taxon>
        <taxon>Sordariomycetes</taxon>
        <taxon>Hypocreomycetidae</taxon>
        <taxon>Hypocreales</taxon>
        <taxon>Nectriaceae</taxon>
        <taxon>Fusarium</taxon>
        <taxon>Fusarium fujikuroi species complex</taxon>
    </lineage>
</organism>
<reference evidence="3" key="1">
    <citation type="journal article" date="2013" name="PLoS Pathog.">
        <title>Deciphering the cryptic genome: genome-wide analyses of the rice pathogen Fusarium fujikuroi reveal complex regulation of secondary metabolism and novel metabolites.</title>
        <authorList>
            <person name="Wiemann P."/>
            <person name="Sieber C.M."/>
            <person name="von Bargen K.W."/>
            <person name="Studt L."/>
            <person name="Niehaus E.M."/>
            <person name="Espino J.J."/>
            <person name="Huss K."/>
            <person name="Michielse C.B."/>
            <person name="Albermann S."/>
            <person name="Wagner D."/>
            <person name="Bergner S.V."/>
            <person name="Connolly L.R."/>
            <person name="Fischer A."/>
            <person name="Reuter G."/>
            <person name="Kleigrewe K."/>
            <person name="Bald T."/>
            <person name="Wingfield B.D."/>
            <person name="Ophir R."/>
            <person name="Freeman S."/>
            <person name="Hippler M."/>
            <person name="Smith K.M."/>
            <person name="Brown D.W."/>
            <person name="Proctor R.H."/>
            <person name="Munsterkotter M."/>
            <person name="Freitag M."/>
            <person name="Humpf H.U."/>
            <person name="Guldener U."/>
            <person name="Tudzynski B."/>
        </authorList>
    </citation>
    <scope>NUCLEOTIDE SEQUENCE [LARGE SCALE GENOMIC DNA]</scope>
    <source>
        <strain evidence="3">CBS 195.34 / IMI 58289 / NRRL A-6831</strain>
    </source>
</reference>
<sequence>MYIATRQTPTLRNSESWLKIDKFYICPKLSFLLRPTSASSSSSASRSRSRSRSSWLSSQLSLSPYWLKHSIFIPLSFPSLFETSTIGEPVMSNCPLCDPSGSIAGLIGPQFCAAGSRPASSPLNPRAPVYQPPASSTRVVSLPRPSEGGPGSGSSTRPPEGGHASEEIHPPEEEHASDETQSTGESHGSEERYASQETQSPRKRHASEDTGCPKKRQSLSPPLQKITSRGGSSSPEPAHSVRGGTSAPVAAPTPDVVARPPVDEEIHEIHETPKIQSHDPAPPLDQDQEKKPDRKPGPTWANVAQITKKQTNQSHLKIDVRPAKPK</sequence>
<protein>
    <submittedName>
        <fullName evidence="2">Uncharacterized protein</fullName>
    </submittedName>
</protein>
<feature type="compositionally biased region" description="Polar residues" evidence="1">
    <location>
        <begin position="218"/>
        <end position="235"/>
    </location>
</feature>
<feature type="compositionally biased region" description="Basic and acidic residues" evidence="1">
    <location>
        <begin position="163"/>
        <end position="178"/>
    </location>
</feature>
<dbReference type="AlphaFoldDB" id="S0EL63"/>
<dbReference type="RefSeq" id="XP_023435191.1">
    <property type="nucleotide sequence ID" value="XM_023581893.1"/>
</dbReference>
<feature type="compositionally biased region" description="Low complexity" evidence="1">
    <location>
        <begin position="141"/>
        <end position="162"/>
    </location>
</feature>
<dbReference type="GeneID" id="35405760"/>
<feature type="compositionally biased region" description="Low complexity" evidence="1">
    <location>
        <begin position="247"/>
        <end position="260"/>
    </location>
</feature>
<proteinExistence type="predicted"/>
<evidence type="ECO:0000313" key="2">
    <source>
        <dbReference type="EMBL" id="CCT73113.1"/>
    </source>
</evidence>
<feature type="region of interest" description="Disordered" evidence="1">
    <location>
        <begin position="117"/>
        <end position="301"/>
    </location>
</feature>
<feature type="compositionally biased region" description="Basic and acidic residues" evidence="1">
    <location>
        <begin position="287"/>
        <end position="296"/>
    </location>
</feature>
<keyword evidence="3" id="KW-1185">Reference proteome</keyword>
<gene>
    <name evidence="2" type="ORF">FFUJ_12304</name>
</gene>
<dbReference type="Proteomes" id="UP000016800">
    <property type="component" value="Chromosome VIII"/>
</dbReference>
<dbReference type="EMBL" id="HF679030">
    <property type="protein sequence ID" value="CCT73113.1"/>
    <property type="molecule type" value="Genomic_DNA"/>
</dbReference>
<dbReference type="HOGENOM" id="CLU_073882_0_0_1"/>
<name>S0EL63_GIBF5</name>
<feature type="compositionally biased region" description="Basic and acidic residues" evidence="1">
    <location>
        <begin position="261"/>
        <end position="277"/>
    </location>
</feature>
<evidence type="ECO:0000256" key="1">
    <source>
        <dbReference type="SAM" id="MobiDB-lite"/>
    </source>
</evidence>